<evidence type="ECO:0000256" key="1">
    <source>
        <dbReference type="SAM" id="Phobius"/>
    </source>
</evidence>
<evidence type="ECO:0000313" key="3">
    <source>
        <dbReference type="Proteomes" id="UP000182829"/>
    </source>
</evidence>
<dbReference type="GeneID" id="55549322"/>
<dbReference type="RefSeq" id="WP_015233727.1">
    <property type="nucleotide sequence ID" value="NZ_FORO01000013.1"/>
</dbReference>
<dbReference type="OMA" id="YFREINT"/>
<dbReference type="Proteomes" id="UP000182829">
    <property type="component" value="Unassembled WGS sequence"/>
</dbReference>
<feature type="transmembrane region" description="Helical" evidence="1">
    <location>
        <begin position="27"/>
        <end position="45"/>
    </location>
</feature>
<organism evidence="2 3">
    <name type="scientific">Natronobacterium gregoryi</name>
    <dbReference type="NCBI Taxonomy" id="44930"/>
    <lineage>
        <taxon>Archaea</taxon>
        <taxon>Methanobacteriati</taxon>
        <taxon>Methanobacteriota</taxon>
        <taxon>Stenosarchaea group</taxon>
        <taxon>Halobacteria</taxon>
        <taxon>Halobacteriales</taxon>
        <taxon>Natrialbaceae</taxon>
        <taxon>Natronobacterium</taxon>
    </lineage>
</organism>
<accession>A0A1I3NBW9</accession>
<name>A0A1I3NBW9_9EURY</name>
<protein>
    <submittedName>
        <fullName evidence="2">Uncharacterized protein</fullName>
    </submittedName>
</protein>
<gene>
    <name evidence="2" type="ORF">SAMN05443661_11330</name>
</gene>
<keyword evidence="1" id="KW-0812">Transmembrane</keyword>
<evidence type="ECO:0000313" key="2">
    <source>
        <dbReference type="EMBL" id="SFJ06783.1"/>
    </source>
</evidence>
<reference evidence="2 3" key="1">
    <citation type="submission" date="2016-10" db="EMBL/GenBank/DDBJ databases">
        <authorList>
            <person name="de Groot N.N."/>
        </authorList>
    </citation>
    <scope>NUCLEOTIDE SEQUENCE [LARGE SCALE GENOMIC DNA]</scope>
    <source>
        <strain evidence="2 3">SP2</strain>
    </source>
</reference>
<keyword evidence="1" id="KW-0472">Membrane</keyword>
<keyword evidence="1" id="KW-1133">Transmembrane helix</keyword>
<sequence length="51" mass="5235">MSNLVATGATVLAVAFAVGSVAALLAGNHFLSGTLLTFVAFAIYFRESNTE</sequence>
<dbReference type="EMBL" id="FORO01000013">
    <property type="protein sequence ID" value="SFJ06783.1"/>
    <property type="molecule type" value="Genomic_DNA"/>
</dbReference>
<dbReference type="OrthoDB" id="205473at2157"/>
<proteinExistence type="predicted"/>
<dbReference type="AlphaFoldDB" id="A0A1I3NBW9"/>